<organism evidence="1 2">
    <name type="scientific">Chaetomidium leptoderma</name>
    <dbReference type="NCBI Taxonomy" id="669021"/>
    <lineage>
        <taxon>Eukaryota</taxon>
        <taxon>Fungi</taxon>
        <taxon>Dikarya</taxon>
        <taxon>Ascomycota</taxon>
        <taxon>Pezizomycotina</taxon>
        <taxon>Sordariomycetes</taxon>
        <taxon>Sordariomycetidae</taxon>
        <taxon>Sordariales</taxon>
        <taxon>Chaetomiaceae</taxon>
        <taxon>Chaetomidium</taxon>
    </lineage>
</organism>
<reference evidence="1" key="1">
    <citation type="journal article" date="2023" name="Mol. Phylogenet. Evol.">
        <title>Genome-scale phylogeny and comparative genomics of the fungal order Sordariales.</title>
        <authorList>
            <person name="Hensen N."/>
            <person name="Bonometti L."/>
            <person name="Westerberg I."/>
            <person name="Brannstrom I.O."/>
            <person name="Guillou S."/>
            <person name="Cros-Aarteil S."/>
            <person name="Calhoun S."/>
            <person name="Haridas S."/>
            <person name="Kuo A."/>
            <person name="Mondo S."/>
            <person name="Pangilinan J."/>
            <person name="Riley R."/>
            <person name="LaButti K."/>
            <person name="Andreopoulos B."/>
            <person name="Lipzen A."/>
            <person name="Chen C."/>
            <person name="Yan M."/>
            <person name="Daum C."/>
            <person name="Ng V."/>
            <person name="Clum A."/>
            <person name="Steindorff A."/>
            <person name="Ohm R.A."/>
            <person name="Martin F."/>
            <person name="Silar P."/>
            <person name="Natvig D.O."/>
            <person name="Lalanne C."/>
            <person name="Gautier V."/>
            <person name="Ament-Velasquez S.L."/>
            <person name="Kruys A."/>
            <person name="Hutchinson M.I."/>
            <person name="Powell A.J."/>
            <person name="Barry K."/>
            <person name="Miller A.N."/>
            <person name="Grigoriev I.V."/>
            <person name="Debuchy R."/>
            <person name="Gladieux P."/>
            <person name="Hiltunen Thoren M."/>
            <person name="Johannesson H."/>
        </authorList>
    </citation>
    <scope>NUCLEOTIDE SEQUENCE</scope>
    <source>
        <strain evidence="1">CBS 538.74</strain>
    </source>
</reference>
<keyword evidence="2" id="KW-1185">Reference proteome</keyword>
<protein>
    <submittedName>
        <fullName evidence="1">Pyoverdine/dityrosine biosynthesis protein-domain-containing protein</fullName>
    </submittedName>
</protein>
<dbReference type="PANTHER" id="PTHR37285">
    <property type="entry name" value="SPORE WALL MATURATION PROTEIN DIT1"/>
    <property type="match status" value="1"/>
</dbReference>
<gene>
    <name evidence="1" type="ORF">C8A00DRAFT_18151</name>
</gene>
<sequence>MADRLGIAALERHVPTLVTEEAGLCRRILMAGCQPRRTEARALIESGDDAVLALYRGFSRFMLEDLELHPFTQTMSRSKRKKLSCEVAFEMILRNQAYSNLVEMLFPHHLRLSIHAKHNNAGPKFGIQLFDPTSVRVAASLAPDGAVMTAVDLLHIPTPWHNCVVKLGDRVIVTKSKTAKNAVASGTLAGGLVQGRPGEHGGGACFELWDPASATATCSSNDAADNNPTQAEMKKTHAVEVVETEVMMRQVGDGNSDGPSGQVIKRGSLGSWWFIWLRRLTTLWLWSRLSAYAVANNPYHQHKSQGLGA</sequence>
<dbReference type="AlphaFoldDB" id="A0AAN6VGV4"/>
<name>A0AAN6VGV4_9PEZI</name>
<dbReference type="Pfam" id="PF05141">
    <property type="entry name" value="DIT1_PvcA"/>
    <property type="match status" value="1"/>
</dbReference>
<dbReference type="EMBL" id="MU857083">
    <property type="protein sequence ID" value="KAK4150285.1"/>
    <property type="molecule type" value="Genomic_DNA"/>
</dbReference>
<evidence type="ECO:0000313" key="2">
    <source>
        <dbReference type="Proteomes" id="UP001302745"/>
    </source>
</evidence>
<dbReference type="PANTHER" id="PTHR37285:SF5">
    <property type="entry name" value="SPORE WALL MATURATION PROTEIN DIT1"/>
    <property type="match status" value="1"/>
</dbReference>
<dbReference type="InterPro" id="IPR007817">
    <property type="entry name" value="Isocyanide_synthase_DIT1"/>
</dbReference>
<reference evidence="1" key="2">
    <citation type="submission" date="2023-05" db="EMBL/GenBank/DDBJ databases">
        <authorList>
            <consortium name="Lawrence Berkeley National Laboratory"/>
            <person name="Steindorff A."/>
            <person name="Hensen N."/>
            <person name="Bonometti L."/>
            <person name="Westerberg I."/>
            <person name="Brannstrom I.O."/>
            <person name="Guillou S."/>
            <person name="Cros-Aarteil S."/>
            <person name="Calhoun S."/>
            <person name="Haridas S."/>
            <person name="Kuo A."/>
            <person name="Mondo S."/>
            <person name="Pangilinan J."/>
            <person name="Riley R."/>
            <person name="Labutti K."/>
            <person name="Andreopoulos B."/>
            <person name="Lipzen A."/>
            <person name="Chen C."/>
            <person name="Yanf M."/>
            <person name="Daum C."/>
            <person name="Ng V."/>
            <person name="Clum A."/>
            <person name="Ohm R."/>
            <person name="Martin F."/>
            <person name="Silar P."/>
            <person name="Natvig D."/>
            <person name="Lalanne C."/>
            <person name="Gautier V."/>
            <person name="Ament-Velasquez S.L."/>
            <person name="Kruys A."/>
            <person name="Hutchinson M.I."/>
            <person name="Powell A.J."/>
            <person name="Barry K."/>
            <person name="Miller A.N."/>
            <person name="Grigoriev I.V."/>
            <person name="Debuchy R."/>
            <person name="Gladieux P."/>
            <person name="Thoren M.H."/>
            <person name="Johannesson H."/>
        </authorList>
    </citation>
    <scope>NUCLEOTIDE SEQUENCE</scope>
    <source>
        <strain evidence="1">CBS 538.74</strain>
    </source>
</reference>
<proteinExistence type="predicted"/>
<evidence type="ECO:0000313" key="1">
    <source>
        <dbReference type="EMBL" id="KAK4150285.1"/>
    </source>
</evidence>
<comment type="caution">
    <text evidence="1">The sequence shown here is derived from an EMBL/GenBank/DDBJ whole genome shotgun (WGS) entry which is preliminary data.</text>
</comment>
<accession>A0AAN6VGV4</accession>
<dbReference type="Proteomes" id="UP001302745">
    <property type="component" value="Unassembled WGS sequence"/>
</dbReference>